<dbReference type="InterPro" id="IPR021737">
    <property type="entry name" value="Phage_phiKZ_Orf197"/>
</dbReference>
<evidence type="ECO:0008006" key="4">
    <source>
        <dbReference type="Google" id="ProtNLM"/>
    </source>
</evidence>
<dbReference type="OrthoDB" id="8536716at2"/>
<comment type="caution">
    <text evidence="2">The sequence shown here is derived from an EMBL/GenBank/DDBJ whole genome shotgun (WGS) entry which is preliminary data.</text>
</comment>
<keyword evidence="1" id="KW-0812">Transmembrane</keyword>
<evidence type="ECO:0000256" key="1">
    <source>
        <dbReference type="SAM" id="Phobius"/>
    </source>
</evidence>
<feature type="transmembrane region" description="Helical" evidence="1">
    <location>
        <begin position="12"/>
        <end position="30"/>
    </location>
</feature>
<evidence type="ECO:0000313" key="3">
    <source>
        <dbReference type="Proteomes" id="UP000054396"/>
    </source>
</evidence>
<gene>
    <name evidence="2" type="ORF">AVJ23_04065</name>
</gene>
<keyword evidence="1" id="KW-0472">Membrane</keyword>
<dbReference type="Pfam" id="PF11750">
    <property type="entry name" value="DUF3307"/>
    <property type="match status" value="1"/>
</dbReference>
<feature type="transmembrane region" description="Helical" evidence="1">
    <location>
        <begin position="130"/>
        <end position="156"/>
    </location>
</feature>
<dbReference type="AlphaFoldDB" id="A0A0W7WMD9"/>
<proteinExistence type="predicted"/>
<dbReference type="EMBL" id="LPXO01000002">
    <property type="protein sequence ID" value="KUF11769.1"/>
    <property type="molecule type" value="Genomic_DNA"/>
</dbReference>
<dbReference type="Proteomes" id="UP000054396">
    <property type="component" value="Unassembled WGS sequence"/>
</dbReference>
<dbReference type="RefSeq" id="WP_058860887.1">
    <property type="nucleotide sequence ID" value="NZ_LPXO01000002.1"/>
</dbReference>
<reference evidence="2 3" key="1">
    <citation type="submission" date="2015-12" db="EMBL/GenBank/DDBJ databases">
        <authorList>
            <person name="Shamseldin A."/>
            <person name="Moawad H."/>
            <person name="Abd El-Rahim W.M."/>
            <person name="Sadowsky M.J."/>
        </authorList>
    </citation>
    <scope>NUCLEOTIDE SEQUENCE [LARGE SCALE GENOMIC DNA]</scope>
    <source>
        <strain evidence="2 3">SJ5A-1</strain>
    </source>
</reference>
<dbReference type="STRING" id="1685382.AVJ23_04065"/>
<keyword evidence="3" id="KW-1185">Reference proteome</keyword>
<name>A0A0W7WMD9_9RHOB</name>
<protein>
    <recommendedName>
        <fullName evidence="4">DUF3307 domain-containing protein</fullName>
    </recommendedName>
</protein>
<organism evidence="2 3">
    <name type="scientific">Pseudoponticoccus marisrubri</name>
    <dbReference type="NCBI Taxonomy" id="1685382"/>
    <lineage>
        <taxon>Bacteria</taxon>
        <taxon>Pseudomonadati</taxon>
        <taxon>Pseudomonadota</taxon>
        <taxon>Alphaproteobacteria</taxon>
        <taxon>Rhodobacterales</taxon>
        <taxon>Roseobacteraceae</taxon>
        <taxon>Pseudoponticoccus</taxon>
    </lineage>
</organism>
<feature type="transmembrane region" description="Helical" evidence="1">
    <location>
        <begin position="42"/>
        <end position="60"/>
    </location>
</feature>
<feature type="transmembrane region" description="Helical" evidence="1">
    <location>
        <begin position="216"/>
        <end position="239"/>
    </location>
</feature>
<feature type="transmembrane region" description="Helical" evidence="1">
    <location>
        <begin position="104"/>
        <end position="124"/>
    </location>
</feature>
<keyword evidence="1" id="KW-1133">Transmembrane helix</keyword>
<evidence type="ECO:0000313" key="2">
    <source>
        <dbReference type="EMBL" id="KUF11769.1"/>
    </source>
</evidence>
<accession>A0A0W7WMD9</accession>
<sequence>MLAYLPFLSLPALQVFAALLLAHVVADFLLQPDWMLRHKRNVFGMTAHIAVVFGLSTAALGGVWQVALPVALAHLLIDVVKSWILPRRLGDSFSAFALDQLAHLATLIAAALAWPGAAGLGLLAPWLELLLAPALLLSGLILTVTAGGFAVGLLTARFPAAPTGMKDAGRLIGQLERALIFLLVFAGQPAGIGFLIAAKSILRFDAANGDHATGEYVIIGTLASFSWALAMAYATRALLEIAANLP</sequence>
<feature type="transmembrane region" description="Helical" evidence="1">
    <location>
        <begin position="177"/>
        <end position="196"/>
    </location>
</feature>